<dbReference type="RefSeq" id="WP_344840296.1">
    <property type="nucleotide sequence ID" value="NZ_BAAAUV010000065.1"/>
</dbReference>
<dbReference type="Proteomes" id="UP001501237">
    <property type="component" value="Unassembled WGS sequence"/>
</dbReference>
<dbReference type="EMBL" id="BAAAUV010000065">
    <property type="protein sequence ID" value="GAA3244016.1"/>
    <property type="molecule type" value="Genomic_DNA"/>
</dbReference>
<reference evidence="3" key="1">
    <citation type="journal article" date="2019" name="Int. J. Syst. Evol. Microbiol.">
        <title>The Global Catalogue of Microorganisms (GCM) 10K type strain sequencing project: providing services to taxonomists for standard genome sequencing and annotation.</title>
        <authorList>
            <consortium name="The Broad Institute Genomics Platform"/>
            <consortium name="The Broad Institute Genome Sequencing Center for Infectious Disease"/>
            <person name="Wu L."/>
            <person name="Ma J."/>
        </authorList>
    </citation>
    <scope>NUCLEOTIDE SEQUENCE [LARGE SCALE GENOMIC DNA]</scope>
    <source>
        <strain evidence="3">JCM 9377</strain>
    </source>
</reference>
<feature type="region of interest" description="Disordered" evidence="1">
    <location>
        <begin position="54"/>
        <end position="81"/>
    </location>
</feature>
<comment type="caution">
    <text evidence="2">The sequence shown here is derived from an EMBL/GenBank/DDBJ whole genome shotgun (WGS) entry which is preliminary data.</text>
</comment>
<proteinExistence type="predicted"/>
<organism evidence="2 3">
    <name type="scientific">Actinocorallia longicatena</name>
    <dbReference type="NCBI Taxonomy" id="111803"/>
    <lineage>
        <taxon>Bacteria</taxon>
        <taxon>Bacillati</taxon>
        <taxon>Actinomycetota</taxon>
        <taxon>Actinomycetes</taxon>
        <taxon>Streptosporangiales</taxon>
        <taxon>Thermomonosporaceae</taxon>
        <taxon>Actinocorallia</taxon>
    </lineage>
</organism>
<keyword evidence="3" id="KW-1185">Reference proteome</keyword>
<evidence type="ECO:0000256" key="1">
    <source>
        <dbReference type="SAM" id="MobiDB-lite"/>
    </source>
</evidence>
<gene>
    <name evidence="2" type="ORF">GCM10010468_82150</name>
</gene>
<sequence length="157" mass="16912">MVVARLGDRYTMVNKFAVFVQCPAAVEVHGIHAWRKCGRKVAKGQRGLGILAPVTRRDKAVDDAPPTGGTPAEGAKEDGSPRRLKGYRVVYVWDISQTVPTDCPCPSLETCQCLYPATVPPQGPAADLGDIRELLEQLTGSDDDSAEPETASRPSEH</sequence>
<protein>
    <submittedName>
        <fullName evidence="2">Uncharacterized protein</fullName>
    </submittedName>
</protein>
<accession>A0ABP6QN08</accession>
<evidence type="ECO:0000313" key="2">
    <source>
        <dbReference type="EMBL" id="GAA3244016.1"/>
    </source>
</evidence>
<evidence type="ECO:0000313" key="3">
    <source>
        <dbReference type="Proteomes" id="UP001501237"/>
    </source>
</evidence>
<feature type="region of interest" description="Disordered" evidence="1">
    <location>
        <begin position="137"/>
        <end position="157"/>
    </location>
</feature>
<name>A0ABP6QN08_9ACTN</name>